<dbReference type="EMBL" id="UGQE01000004">
    <property type="protein sequence ID" value="STZ14689.1"/>
    <property type="molecule type" value="Genomic_DNA"/>
</dbReference>
<evidence type="ECO:0000313" key="2">
    <source>
        <dbReference type="EMBL" id="STZ14689.1"/>
    </source>
</evidence>
<sequence length="197" mass="20878">MMKLIKKPNTASSAAPNAKLTAVKSTLKNHALKLGAAGLVLSSLRKPRWLGVGLMTLASASLLVSVPAYAMSEASVQGFAAAMKNAANSQNIGKVAELISDEAIISLSRGNKSTSLDKNGYLQLLQKGWAKAKNYRYDIQVSNAVITGDQARVQITTTETWTENGRPVRITTSSRATLSEMSGSAVILRSVTQVSVN</sequence>
<dbReference type="InterPro" id="IPR032710">
    <property type="entry name" value="NTF2-like_dom_sf"/>
</dbReference>
<keyword evidence="1" id="KW-0472">Membrane</keyword>
<feature type="transmembrane region" description="Helical" evidence="1">
    <location>
        <begin position="49"/>
        <end position="70"/>
    </location>
</feature>
<protein>
    <recommendedName>
        <fullName evidence="4">DUF4440 domain-containing protein</fullName>
    </recommendedName>
</protein>
<evidence type="ECO:0000256" key="1">
    <source>
        <dbReference type="SAM" id="Phobius"/>
    </source>
</evidence>
<gene>
    <name evidence="2" type="ORF">NCTC10293_02286</name>
</gene>
<proteinExistence type="predicted"/>
<dbReference type="RefSeq" id="WP_133141507.1">
    <property type="nucleotide sequence ID" value="NZ_CAACXO010000053.1"/>
</dbReference>
<name>A0A378RAD7_9GAMM</name>
<dbReference type="OrthoDB" id="6660565at2"/>
<keyword evidence="1" id="KW-1133">Transmembrane helix</keyword>
<dbReference type="AlphaFoldDB" id="A0A378RAD7"/>
<dbReference type="Gene3D" id="3.10.450.50">
    <property type="match status" value="1"/>
</dbReference>
<dbReference type="Proteomes" id="UP000255279">
    <property type="component" value="Unassembled WGS sequence"/>
</dbReference>
<reference evidence="2 3" key="1">
    <citation type="submission" date="2018-06" db="EMBL/GenBank/DDBJ databases">
        <authorList>
            <consortium name="Pathogen Informatics"/>
            <person name="Doyle S."/>
        </authorList>
    </citation>
    <scope>NUCLEOTIDE SEQUENCE [LARGE SCALE GENOMIC DNA]</scope>
    <source>
        <strain evidence="2 3">NCTC10293</strain>
    </source>
</reference>
<evidence type="ECO:0008006" key="4">
    <source>
        <dbReference type="Google" id="ProtNLM"/>
    </source>
</evidence>
<accession>A0A378RAD7</accession>
<keyword evidence="1" id="KW-0812">Transmembrane</keyword>
<organism evidence="2 3">
    <name type="scientific">Moraxella caviae</name>
    <dbReference type="NCBI Taxonomy" id="34060"/>
    <lineage>
        <taxon>Bacteria</taxon>
        <taxon>Pseudomonadati</taxon>
        <taxon>Pseudomonadota</taxon>
        <taxon>Gammaproteobacteria</taxon>
        <taxon>Moraxellales</taxon>
        <taxon>Moraxellaceae</taxon>
        <taxon>Moraxella</taxon>
    </lineage>
</organism>
<evidence type="ECO:0000313" key="3">
    <source>
        <dbReference type="Proteomes" id="UP000255279"/>
    </source>
</evidence>
<dbReference type="SUPFAM" id="SSF54427">
    <property type="entry name" value="NTF2-like"/>
    <property type="match status" value="1"/>
</dbReference>